<evidence type="ECO:0000256" key="7">
    <source>
        <dbReference type="SAM" id="Phobius"/>
    </source>
</evidence>
<dbReference type="AlphaFoldDB" id="T0ZG98"/>
<evidence type="ECO:0000256" key="3">
    <source>
        <dbReference type="ARBA" id="ARBA00022475"/>
    </source>
</evidence>
<comment type="caution">
    <text evidence="9">The sequence shown here is derived from an EMBL/GenBank/DDBJ whole genome shotgun (WGS) entry which is preliminary data.</text>
</comment>
<reference evidence="9" key="1">
    <citation type="submission" date="2013-08" db="EMBL/GenBank/DDBJ databases">
        <authorList>
            <person name="Mendez C."/>
            <person name="Richter M."/>
            <person name="Ferrer M."/>
            <person name="Sanchez J."/>
        </authorList>
    </citation>
    <scope>NUCLEOTIDE SEQUENCE</scope>
</reference>
<dbReference type="PROSITE" id="PS50850">
    <property type="entry name" value="MFS"/>
    <property type="match status" value="1"/>
</dbReference>
<dbReference type="GO" id="GO:0022857">
    <property type="term" value="F:transmembrane transporter activity"/>
    <property type="evidence" value="ECO:0007669"/>
    <property type="project" value="InterPro"/>
</dbReference>
<keyword evidence="4 7" id="KW-0812">Transmembrane</keyword>
<keyword evidence="3" id="KW-1003">Cell membrane</keyword>
<protein>
    <submittedName>
        <fullName evidence="9">Membrane protein</fullName>
    </submittedName>
</protein>
<keyword evidence="5 7" id="KW-1133">Transmembrane helix</keyword>
<feature type="transmembrane region" description="Helical" evidence="7">
    <location>
        <begin position="83"/>
        <end position="103"/>
    </location>
</feature>
<evidence type="ECO:0000259" key="8">
    <source>
        <dbReference type="PROSITE" id="PS50850"/>
    </source>
</evidence>
<dbReference type="EMBL" id="AUZY01012746">
    <property type="protein sequence ID" value="EQD27904.1"/>
    <property type="molecule type" value="Genomic_DNA"/>
</dbReference>
<proteinExistence type="predicted"/>
<accession>T0ZG98</accession>
<comment type="subcellular location">
    <subcellularLocation>
        <location evidence="1">Cell membrane</location>
        <topology evidence="1">Multi-pass membrane protein</topology>
    </subcellularLocation>
</comment>
<dbReference type="Gene3D" id="1.20.1720.10">
    <property type="entry name" value="Multidrug resistance protein D"/>
    <property type="match status" value="1"/>
</dbReference>
<keyword evidence="6 7" id="KW-0472">Membrane</keyword>
<gene>
    <name evidence="9" type="ORF">B1B_18987</name>
</gene>
<dbReference type="PANTHER" id="PTHR42718">
    <property type="entry name" value="MAJOR FACILITATOR SUPERFAMILY MULTIDRUG TRANSPORTER MFSC"/>
    <property type="match status" value="1"/>
</dbReference>
<organism evidence="9">
    <name type="scientific">mine drainage metagenome</name>
    <dbReference type="NCBI Taxonomy" id="410659"/>
    <lineage>
        <taxon>unclassified sequences</taxon>
        <taxon>metagenomes</taxon>
        <taxon>ecological metagenomes</taxon>
    </lineage>
</organism>
<sequence length="110" mass="11823">MAGAVVGLVLGGAIATTIGWRWIFFVNVPIGVIATWRAHADLRELVRPEESPRFDWGGNVVFAGGLTLLLLGITLGALGDLPLFGALLLVAVSLVLLVLFPWIERHQRSP</sequence>
<evidence type="ECO:0000256" key="2">
    <source>
        <dbReference type="ARBA" id="ARBA00022448"/>
    </source>
</evidence>
<dbReference type="InterPro" id="IPR020846">
    <property type="entry name" value="MFS_dom"/>
</dbReference>
<dbReference type="PANTHER" id="PTHR42718:SF46">
    <property type="entry name" value="BLR6921 PROTEIN"/>
    <property type="match status" value="1"/>
</dbReference>
<dbReference type="SUPFAM" id="SSF103473">
    <property type="entry name" value="MFS general substrate transporter"/>
    <property type="match status" value="1"/>
</dbReference>
<dbReference type="InterPro" id="IPR036259">
    <property type="entry name" value="MFS_trans_sf"/>
</dbReference>
<evidence type="ECO:0000256" key="6">
    <source>
        <dbReference type="ARBA" id="ARBA00023136"/>
    </source>
</evidence>
<evidence type="ECO:0000256" key="4">
    <source>
        <dbReference type="ARBA" id="ARBA00022692"/>
    </source>
</evidence>
<evidence type="ECO:0000313" key="9">
    <source>
        <dbReference type="EMBL" id="EQD27904.1"/>
    </source>
</evidence>
<feature type="transmembrane region" description="Helical" evidence="7">
    <location>
        <begin position="56"/>
        <end position="77"/>
    </location>
</feature>
<reference evidence="9" key="2">
    <citation type="journal article" date="2014" name="ISME J.">
        <title>Microbial stratification in low pH oxic and suboxic macroscopic growths along an acid mine drainage.</title>
        <authorList>
            <person name="Mendez-Garcia C."/>
            <person name="Mesa V."/>
            <person name="Sprenger R.R."/>
            <person name="Richter M."/>
            <person name="Diez M.S."/>
            <person name="Solano J."/>
            <person name="Bargiela R."/>
            <person name="Golyshina O.V."/>
            <person name="Manteca A."/>
            <person name="Ramos J.L."/>
            <person name="Gallego J.R."/>
            <person name="Llorente I."/>
            <person name="Martins Dos Santos V.A."/>
            <person name="Jensen O.N."/>
            <person name="Pelaez A.I."/>
            <person name="Sanchez J."/>
            <person name="Ferrer M."/>
        </authorList>
    </citation>
    <scope>NUCLEOTIDE SEQUENCE</scope>
</reference>
<feature type="non-terminal residue" evidence="9">
    <location>
        <position position="110"/>
    </location>
</feature>
<dbReference type="GO" id="GO:0005886">
    <property type="term" value="C:plasma membrane"/>
    <property type="evidence" value="ECO:0007669"/>
    <property type="project" value="UniProtKB-SubCell"/>
</dbReference>
<evidence type="ECO:0000256" key="5">
    <source>
        <dbReference type="ARBA" id="ARBA00022989"/>
    </source>
</evidence>
<evidence type="ECO:0000256" key="1">
    <source>
        <dbReference type="ARBA" id="ARBA00004651"/>
    </source>
</evidence>
<name>T0ZG98_9ZZZZ</name>
<keyword evidence="2" id="KW-0813">Transport</keyword>
<feature type="domain" description="Major facilitator superfamily (MFS) profile" evidence="8">
    <location>
        <begin position="1"/>
        <end position="110"/>
    </location>
</feature>